<evidence type="ECO:0000313" key="3">
    <source>
        <dbReference type="Proteomes" id="UP001057455"/>
    </source>
</evidence>
<reference evidence="2" key="1">
    <citation type="submission" date="2019-12" db="EMBL/GenBank/DDBJ databases">
        <title>Genome sequence of Babesia ovis.</title>
        <authorList>
            <person name="Yamagishi J."/>
            <person name="Sevinc F."/>
            <person name="Xuan X."/>
        </authorList>
    </citation>
    <scope>NUCLEOTIDE SEQUENCE</scope>
    <source>
        <strain evidence="2">Selcuk</strain>
    </source>
</reference>
<comment type="caution">
    <text evidence="2">The sequence shown here is derived from an EMBL/GenBank/DDBJ whole genome shotgun (WGS) entry which is preliminary data.</text>
</comment>
<dbReference type="PANTHER" id="PTHR13464">
    <property type="entry name" value="TRANSCRIPTIONAL REGULATOR PROTEIN HCNGP"/>
    <property type="match status" value="1"/>
</dbReference>
<proteinExistence type="predicted"/>
<dbReference type="EMBL" id="BLIY01000006">
    <property type="protein sequence ID" value="GFE53379.1"/>
    <property type="molecule type" value="Genomic_DNA"/>
</dbReference>
<dbReference type="InterPro" id="IPR012479">
    <property type="entry name" value="SAP30BP"/>
</dbReference>
<dbReference type="PANTHER" id="PTHR13464:SF0">
    <property type="entry name" value="SAP30-BINDING PROTEIN"/>
    <property type="match status" value="1"/>
</dbReference>
<dbReference type="Pfam" id="PF07818">
    <property type="entry name" value="HCNGP"/>
    <property type="match status" value="1"/>
</dbReference>
<dbReference type="GO" id="GO:0006355">
    <property type="term" value="P:regulation of DNA-templated transcription"/>
    <property type="evidence" value="ECO:0007669"/>
    <property type="project" value="InterPro"/>
</dbReference>
<dbReference type="GO" id="GO:0005634">
    <property type="term" value="C:nucleus"/>
    <property type="evidence" value="ECO:0007669"/>
    <property type="project" value="TreeGrafter"/>
</dbReference>
<organism evidence="2 3">
    <name type="scientific">Babesia ovis</name>
    <dbReference type="NCBI Taxonomy" id="5869"/>
    <lineage>
        <taxon>Eukaryota</taxon>
        <taxon>Sar</taxon>
        <taxon>Alveolata</taxon>
        <taxon>Apicomplexa</taxon>
        <taxon>Aconoidasida</taxon>
        <taxon>Piroplasmida</taxon>
        <taxon>Babesiidae</taxon>
        <taxon>Babesia</taxon>
    </lineage>
</organism>
<gene>
    <name evidence="2" type="ORF">BaOVIS_007830</name>
</gene>
<dbReference type="OrthoDB" id="366313at2759"/>
<evidence type="ECO:0000313" key="2">
    <source>
        <dbReference type="EMBL" id="GFE53379.1"/>
    </source>
</evidence>
<feature type="region of interest" description="Disordered" evidence="1">
    <location>
        <begin position="83"/>
        <end position="124"/>
    </location>
</feature>
<accession>A0A9W5TCY0</accession>
<dbReference type="AlphaFoldDB" id="A0A9W5TCY0"/>
<feature type="compositionally biased region" description="Polar residues" evidence="1">
    <location>
        <begin position="83"/>
        <end position="96"/>
    </location>
</feature>
<evidence type="ECO:0000256" key="1">
    <source>
        <dbReference type="SAM" id="MobiDB-lite"/>
    </source>
</evidence>
<keyword evidence="3" id="KW-1185">Reference proteome</keyword>
<sequence>MSQKSCRYDKTRRLAHESQQTIRHLKQLHEQGCTINSNIENSMDFKNPYLLEKVMKVFSIEEYSTNYKKDVYDPDYYVMLANDTGQDTRSSQQNVQVDVPLEDTEGKSRQGNRRRSGWSPEPEH</sequence>
<protein>
    <submittedName>
        <fullName evidence="2">HCNGP family protein</fullName>
    </submittedName>
</protein>
<dbReference type="Proteomes" id="UP001057455">
    <property type="component" value="Unassembled WGS sequence"/>
</dbReference>
<name>A0A9W5TCY0_BABOV</name>